<dbReference type="Proteomes" id="UP000709295">
    <property type="component" value="Unassembled WGS sequence"/>
</dbReference>
<gene>
    <name evidence="1" type="ORF">JG688_00013963</name>
</gene>
<proteinExistence type="predicted"/>
<comment type="caution">
    <text evidence="1">The sequence shown here is derived from an EMBL/GenBank/DDBJ whole genome shotgun (WGS) entry which is preliminary data.</text>
</comment>
<organism evidence="1 2">
    <name type="scientific">Phytophthora aleatoria</name>
    <dbReference type="NCBI Taxonomy" id="2496075"/>
    <lineage>
        <taxon>Eukaryota</taxon>
        <taxon>Sar</taxon>
        <taxon>Stramenopiles</taxon>
        <taxon>Oomycota</taxon>
        <taxon>Peronosporomycetes</taxon>
        <taxon>Peronosporales</taxon>
        <taxon>Peronosporaceae</taxon>
        <taxon>Phytophthora</taxon>
    </lineage>
</organism>
<name>A0A8J5I868_9STRA</name>
<dbReference type="EMBL" id="JAENGY010001255">
    <property type="protein sequence ID" value="KAG6950895.1"/>
    <property type="molecule type" value="Genomic_DNA"/>
</dbReference>
<protein>
    <submittedName>
        <fullName evidence="1">Uncharacterized protein</fullName>
    </submittedName>
</protein>
<accession>A0A8J5I868</accession>
<dbReference type="AlphaFoldDB" id="A0A8J5I868"/>
<keyword evidence="2" id="KW-1185">Reference proteome</keyword>
<evidence type="ECO:0000313" key="1">
    <source>
        <dbReference type="EMBL" id="KAG6950895.1"/>
    </source>
</evidence>
<sequence length="235" mass="25773">MKLQEYKHKVNAIVSGYAVMAPVTRPLSLSSPSRVATPGKSGYNVVMSIAPVSSSRAALTLSGSSSTNQTTPTTTIPTATTQYVYGYEDINFNFDHLNDNDVDCQCCVVFERHHQLQFRVQRHGHWFRHGTFGKLNAMNIYKGFNATLGSDWTKVSSYSQRGSQENMVAMNNLNIDYTGSDLSPQGYATADGSGTVTRSMTFVLISAVVVKRFVDLPPCCQVVLEPNYCSTSAAR</sequence>
<evidence type="ECO:0000313" key="2">
    <source>
        <dbReference type="Proteomes" id="UP000709295"/>
    </source>
</evidence>
<reference evidence="1" key="1">
    <citation type="submission" date="2021-01" db="EMBL/GenBank/DDBJ databases">
        <title>Phytophthora aleatoria, a newly-described species from Pinus radiata is distinct from Phytophthora cactorum isolates based on comparative genomics.</title>
        <authorList>
            <person name="Mcdougal R."/>
            <person name="Panda P."/>
            <person name="Williams N."/>
            <person name="Studholme D.J."/>
        </authorList>
    </citation>
    <scope>NUCLEOTIDE SEQUENCE</scope>
    <source>
        <strain evidence="1">NZFS 4037</strain>
    </source>
</reference>